<dbReference type="EMBL" id="MCFF01000079">
    <property type="protein sequence ID" value="ORY96038.1"/>
    <property type="molecule type" value="Genomic_DNA"/>
</dbReference>
<feature type="domain" description="Myb-like" evidence="5">
    <location>
        <begin position="24"/>
        <end position="67"/>
    </location>
</feature>
<dbReference type="InterPro" id="IPR051575">
    <property type="entry name" value="Myb-like_DNA-bd"/>
</dbReference>
<dbReference type="GO" id="GO:0001006">
    <property type="term" value="F:RNA polymerase III type 3 promoter sequence-specific DNA binding"/>
    <property type="evidence" value="ECO:0007669"/>
    <property type="project" value="TreeGrafter"/>
</dbReference>
<dbReference type="InterPro" id="IPR017930">
    <property type="entry name" value="Myb_dom"/>
</dbReference>
<gene>
    <name evidence="7" type="ORF">BCR41DRAFT_314920</name>
</gene>
<name>A0A1Y2G5U8_9FUNG</name>
<dbReference type="PANTHER" id="PTHR46621:SF1">
    <property type="entry name" value="SNRNA-ACTIVATING PROTEIN COMPLEX SUBUNIT 4"/>
    <property type="match status" value="1"/>
</dbReference>
<feature type="domain" description="HTH myb-type" evidence="6">
    <location>
        <begin position="24"/>
        <end position="71"/>
    </location>
</feature>
<comment type="caution">
    <text evidence="7">The sequence shown here is derived from an EMBL/GenBank/DDBJ whole genome shotgun (WGS) entry which is preliminary data.</text>
</comment>
<dbReference type="Pfam" id="PF00249">
    <property type="entry name" value="Myb_DNA-binding"/>
    <property type="match status" value="2"/>
</dbReference>
<dbReference type="GO" id="GO:0042796">
    <property type="term" value="P:snRNA transcription by RNA polymerase III"/>
    <property type="evidence" value="ECO:0007669"/>
    <property type="project" value="TreeGrafter"/>
</dbReference>
<dbReference type="Gene3D" id="1.20.58.1880">
    <property type="match status" value="1"/>
</dbReference>
<keyword evidence="4" id="KW-0539">Nucleus</keyword>
<organism evidence="7 8">
    <name type="scientific">Lobosporangium transversale</name>
    <dbReference type="NCBI Taxonomy" id="64571"/>
    <lineage>
        <taxon>Eukaryota</taxon>
        <taxon>Fungi</taxon>
        <taxon>Fungi incertae sedis</taxon>
        <taxon>Mucoromycota</taxon>
        <taxon>Mortierellomycotina</taxon>
        <taxon>Mortierellomycetes</taxon>
        <taxon>Mortierellales</taxon>
        <taxon>Mortierellaceae</taxon>
        <taxon>Lobosporangium</taxon>
    </lineage>
</organism>
<evidence type="ECO:0000259" key="5">
    <source>
        <dbReference type="PROSITE" id="PS50090"/>
    </source>
</evidence>
<dbReference type="InterPro" id="IPR009057">
    <property type="entry name" value="Homeodomain-like_sf"/>
</dbReference>
<dbReference type="PROSITE" id="PS50090">
    <property type="entry name" value="MYB_LIKE"/>
    <property type="match status" value="2"/>
</dbReference>
<dbReference type="GO" id="GO:0000978">
    <property type="term" value="F:RNA polymerase II cis-regulatory region sequence-specific DNA binding"/>
    <property type="evidence" value="ECO:0007669"/>
    <property type="project" value="TreeGrafter"/>
</dbReference>
<evidence type="ECO:0000256" key="4">
    <source>
        <dbReference type="ARBA" id="ARBA00023242"/>
    </source>
</evidence>
<feature type="domain" description="HTH myb-type" evidence="6">
    <location>
        <begin position="139"/>
        <end position="187"/>
    </location>
</feature>
<evidence type="ECO:0008006" key="9">
    <source>
        <dbReference type="Google" id="ProtNLM"/>
    </source>
</evidence>
<dbReference type="Proteomes" id="UP000193648">
    <property type="component" value="Unassembled WGS sequence"/>
</dbReference>
<dbReference type="CDD" id="cd00167">
    <property type="entry name" value="SANT"/>
    <property type="match status" value="2"/>
</dbReference>
<evidence type="ECO:0000259" key="6">
    <source>
        <dbReference type="PROSITE" id="PS51294"/>
    </source>
</evidence>
<keyword evidence="3" id="KW-0804">Transcription</keyword>
<feature type="domain" description="Myb-like" evidence="5">
    <location>
        <begin position="132"/>
        <end position="183"/>
    </location>
</feature>
<keyword evidence="2" id="KW-0238">DNA-binding</keyword>
<reference evidence="7 8" key="1">
    <citation type="submission" date="2016-07" db="EMBL/GenBank/DDBJ databases">
        <title>Pervasive Adenine N6-methylation of Active Genes in Fungi.</title>
        <authorList>
            <consortium name="DOE Joint Genome Institute"/>
            <person name="Mondo S.J."/>
            <person name="Dannebaum R.O."/>
            <person name="Kuo R.C."/>
            <person name="Labutti K."/>
            <person name="Haridas S."/>
            <person name="Kuo A."/>
            <person name="Salamov A."/>
            <person name="Ahrendt S.R."/>
            <person name="Lipzen A."/>
            <person name="Sullivan W."/>
            <person name="Andreopoulos W.B."/>
            <person name="Clum A."/>
            <person name="Lindquist E."/>
            <person name="Daum C."/>
            <person name="Ramamoorthy G.K."/>
            <person name="Gryganskyi A."/>
            <person name="Culley D."/>
            <person name="Magnuson J.K."/>
            <person name="James T.Y."/>
            <person name="O'Malley M.A."/>
            <person name="Stajich J.E."/>
            <person name="Spatafora J.W."/>
            <person name="Visel A."/>
            <person name="Grigoriev I.V."/>
        </authorList>
    </citation>
    <scope>NUCLEOTIDE SEQUENCE [LARGE SCALE GENOMIC DNA]</scope>
    <source>
        <strain evidence="7 8">NRRL 3116</strain>
    </source>
</reference>
<dbReference type="Gene3D" id="1.10.10.60">
    <property type="entry name" value="Homeodomain-like"/>
    <property type="match status" value="2"/>
</dbReference>
<dbReference type="GeneID" id="33563039"/>
<dbReference type="PROSITE" id="PS51294">
    <property type="entry name" value="HTH_MYB"/>
    <property type="match status" value="2"/>
</dbReference>
<accession>A0A1Y2G5U8</accession>
<dbReference type="AlphaFoldDB" id="A0A1Y2G5U8"/>
<protein>
    <recommendedName>
        <fullName evidence="9">Homeodomain-like protein</fullName>
    </recommendedName>
</protein>
<evidence type="ECO:0000256" key="1">
    <source>
        <dbReference type="ARBA" id="ARBA00023015"/>
    </source>
</evidence>
<dbReference type="GO" id="GO:0042795">
    <property type="term" value="P:snRNA transcription by RNA polymerase II"/>
    <property type="evidence" value="ECO:0007669"/>
    <property type="project" value="TreeGrafter"/>
</dbReference>
<evidence type="ECO:0000256" key="3">
    <source>
        <dbReference type="ARBA" id="ARBA00023163"/>
    </source>
</evidence>
<evidence type="ECO:0000313" key="8">
    <source>
        <dbReference type="Proteomes" id="UP000193648"/>
    </source>
</evidence>
<sequence length="212" mass="24878">MAKITPQQLRYKYYSILRRPAHVWSVSEETALIQHVLKHGTNQWEMISEALQTHSPEQCKERWKSLDMKTRNAKNSKDKMWYKVERGNFWRHYLRHGADWKELAQFLVNRTPEQCEAFFSKATASFDKSNPEKFNRQSNWTPEEDKALLDAAISYGSKNWIKIAASIPNRDKWQCRMRFAELQAPVLGSEEAAKTLAKAKKMEALFKHSSDL</sequence>
<dbReference type="STRING" id="64571.A0A1Y2G5U8"/>
<dbReference type="InParanoid" id="A0A1Y2G5U8"/>
<dbReference type="SUPFAM" id="SSF46689">
    <property type="entry name" value="Homeodomain-like"/>
    <property type="match status" value="2"/>
</dbReference>
<dbReference type="InterPro" id="IPR001005">
    <property type="entry name" value="SANT/Myb"/>
</dbReference>
<keyword evidence="1" id="KW-0805">Transcription regulation</keyword>
<proteinExistence type="predicted"/>
<evidence type="ECO:0000256" key="2">
    <source>
        <dbReference type="ARBA" id="ARBA00023125"/>
    </source>
</evidence>
<evidence type="ECO:0000313" key="7">
    <source>
        <dbReference type="EMBL" id="ORY96038.1"/>
    </source>
</evidence>
<dbReference type="PANTHER" id="PTHR46621">
    <property type="entry name" value="SNRNA-ACTIVATING PROTEIN COMPLEX SUBUNIT 4"/>
    <property type="match status" value="1"/>
</dbReference>
<keyword evidence="8" id="KW-1185">Reference proteome</keyword>
<dbReference type="RefSeq" id="XP_021875470.1">
    <property type="nucleotide sequence ID" value="XM_022021195.1"/>
</dbReference>
<dbReference type="SMART" id="SM00717">
    <property type="entry name" value="SANT"/>
    <property type="match status" value="3"/>
</dbReference>
<dbReference type="GO" id="GO:0019185">
    <property type="term" value="C:snRNA-activating protein complex"/>
    <property type="evidence" value="ECO:0007669"/>
    <property type="project" value="TreeGrafter"/>
</dbReference>
<dbReference type="OrthoDB" id="2143914at2759"/>